<comment type="caution">
    <text evidence="1">The sequence shown here is derived from an EMBL/GenBank/DDBJ whole genome shotgun (WGS) entry which is preliminary data.</text>
</comment>
<reference evidence="2" key="1">
    <citation type="submission" date="2015-07" db="EMBL/GenBank/DDBJ databases">
        <title>Draft Genome Sequence of Oceanobacillus picturae Heshi-B3 that Was Isolated from Fermented Rice Bran with Aging Salted Mackerel, Which Was Named Heshiko as Traditional Fermented Seafood in Japan.</title>
        <authorList>
            <person name="Akuzawa S."/>
            <person name="Nakagawa J."/>
            <person name="Kanekatsu T."/>
            <person name="Kanesaki Y."/>
            <person name="Suzuki T."/>
        </authorList>
    </citation>
    <scope>NUCLEOTIDE SEQUENCE [LARGE SCALE GENOMIC DNA]</scope>
    <source>
        <strain evidence="2">Heshi-B3</strain>
    </source>
</reference>
<name>A0A0U9HB07_9BACI</name>
<dbReference type="Proteomes" id="UP000052946">
    <property type="component" value="Unassembled WGS sequence"/>
</dbReference>
<proteinExistence type="predicted"/>
<keyword evidence="1" id="KW-0808">Transferase</keyword>
<dbReference type="RefSeq" id="WP_058950460.1">
    <property type="nucleotide sequence ID" value="NZ_BBXV01000027.1"/>
</dbReference>
<evidence type="ECO:0000313" key="2">
    <source>
        <dbReference type="Proteomes" id="UP000052946"/>
    </source>
</evidence>
<dbReference type="GO" id="GO:0016740">
    <property type="term" value="F:transferase activity"/>
    <property type="evidence" value="ECO:0007669"/>
    <property type="project" value="UniProtKB-KW"/>
</dbReference>
<dbReference type="AlphaFoldDB" id="A0A0U9HB07"/>
<dbReference type="EMBL" id="BBXV01000027">
    <property type="protein sequence ID" value="GAQ18465.1"/>
    <property type="molecule type" value="Genomic_DNA"/>
</dbReference>
<accession>A0A0U9HB07</accession>
<evidence type="ECO:0000313" key="1">
    <source>
        <dbReference type="EMBL" id="GAQ18465.1"/>
    </source>
</evidence>
<sequence>MSAKSRQYYKSVRIYPEDFQDFKDIAFYQDKKIIEVISESLSLLKQKVNLDKEIDIHLTTKPSDIKKCIKDIELLIANQSANKNSDGVALEENDFYRKLKGLA</sequence>
<organism evidence="1 2">
    <name type="scientific">Oceanobacillus picturae</name>
    <dbReference type="NCBI Taxonomy" id="171693"/>
    <lineage>
        <taxon>Bacteria</taxon>
        <taxon>Bacillati</taxon>
        <taxon>Bacillota</taxon>
        <taxon>Bacilli</taxon>
        <taxon>Bacillales</taxon>
        <taxon>Bacillaceae</taxon>
        <taxon>Oceanobacillus</taxon>
    </lineage>
</organism>
<reference evidence="1 2" key="2">
    <citation type="journal article" date="2016" name="Genome Announc.">
        <title>Draft Genome Sequence of Oceanobacillus picturae Heshi-B3, Isolated from Fermented Rice Bran in a Traditional Japanese Seafood Dish.</title>
        <authorList>
            <person name="Akuzawa S."/>
            <person name="Nagaoka J."/>
            <person name="Kanekatsu M."/>
            <person name="Kanesaki Y."/>
            <person name="Suzuki T."/>
        </authorList>
    </citation>
    <scope>NUCLEOTIDE SEQUENCE [LARGE SCALE GENOMIC DNA]</scope>
    <source>
        <strain evidence="1 2">Heshi-B3</strain>
    </source>
</reference>
<dbReference type="OrthoDB" id="2974706at2"/>
<protein>
    <submittedName>
        <fullName evidence="1">Glycosyltransferase family 24 protein</fullName>
    </submittedName>
</protein>
<gene>
    <name evidence="1" type="ORF">OPHB3_2405</name>
</gene>